<organism evidence="2">
    <name type="scientific">Anopheles marajoara</name>
    <dbReference type="NCBI Taxonomy" id="58244"/>
    <lineage>
        <taxon>Eukaryota</taxon>
        <taxon>Metazoa</taxon>
        <taxon>Ecdysozoa</taxon>
        <taxon>Arthropoda</taxon>
        <taxon>Hexapoda</taxon>
        <taxon>Insecta</taxon>
        <taxon>Pterygota</taxon>
        <taxon>Neoptera</taxon>
        <taxon>Endopterygota</taxon>
        <taxon>Diptera</taxon>
        <taxon>Nematocera</taxon>
        <taxon>Culicoidea</taxon>
        <taxon>Culicidae</taxon>
        <taxon>Anophelinae</taxon>
        <taxon>Anopheles</taxon>
    </lineage>
</organism>
<evidence type="ECO:0000313" key="2">
    <source>
        <dbReference type="EMBL" id="MBW54817.1"/>
    </source>
</evidence>
<name>A0A2M4BP16_9DIPT</name>
<feature type="compositionally biased region" description="Basic residues" evidence="1">
    <location>
        <begin position="24"/>
        <end position="45"/>
    </location>
</feature>
<sequence>MSKPNAWTAFDQLISSPLLSKRNVTGKKRQRRKSAKRTLGRSKHVISKDMLDDGQLIEDSSEEELHPVFKLPSTEPSRATKLQGPSPAPADDRSVSDLEDVSEASPTIFNETSDSSSTDDDCLAITCRETKMTRLTFKANRYQKRPRITDEDLNTSFISTVISPTKDEDQTGYGRKYFRRATISNQSEQTLSIESLANADLLRSSSLNTSRWNQLETTFMEQEHWNIEDVSSSSEKEREYDEQVSGMIESNIESYTPSPAENSPRTSRQDTASSFYVVSPKEEKRRHSILKQPPGSIIGRLESALREKKSRHNIWNHEVSCGIARPSMVVKVESIDRTYGRVMVHFHTPAEGGSSQELVENIICIDPSDRSLKQLQAGMEIALEVDDQTVPLRISRNRLVHLGNTRFSLARTTVSPDNKQKT</sequence>
<proteinExistence type="predicted"/>
<evidence type="ECO:0000256" key="1">
    <source>
        <dbReference type="SAM" id="MobiDB-lite"/>
    </source>
</evidence>
<accession>A0A2M4BP16</accession>
<reference evidence="2" key="1">
    <citation type="submission" date="2018-01" db="EMBL/GenBank/DDBJ databases">
        <title>An insight into the sialome of Amazonian anophelines.</title>
        <authorList>
            <person name="Ribeiro J.M."/>
            <person name="Scarpassa V."/>
            <person name="Calvo E."/>
        </authorList>
    </citation>
    <scope>NUCLEOTIDE SEQUENCE</scope>
    <source>
        <tissue evidence="2">Salivary glands</tissue>
    </source>
</reference>
<feature type="region of interest" description="Disordered" evidence="1">
    <location>
        <begin position="20"/>
        <end position="115"/>
    </location>
</feature>
<protein>
    <submittedName>
        <fullName evidence="2">Uncharacterized protein</fullName>
    </submittedName>
</protein>
<dbReference type="EMBL" id="GGFJ01005676">
    <property type="protein sequence ID" value="MBW54817.1"/>
    <property type="molecule type" value="Transcribed_RNA"/>
</dbReference>
<feature type="region of interest" description="Disordered" evidence="1">
    <location>
        <begin position="252"/>
        <end position="273"/>
    </location>
</feature>
<dbReference type="AlphaFoldDB" id="A0A2M4BP16"/>